<dbReference type="PATRIC" id="fig|1560201.3.peg.1047"/>
<dbReference type="AlphaFoldDB" id="A0A0L7TGF7"/>
<sequence>MTTDYEKRSLQHAIGEATILLADDRQVLSKNAVMAKLQQLGEIEADDRRVLIYWNARKKLGHIRQSATGFTLPSYAARGNHADNDNDGAATQDSHHQWRGRNGRADERNRGD</sequence>
<keyword evidence="5" id="KW-1185">Reference proteome</keyword>
<dbReference type="RefSeq" id="WP_052898138.1">
    <property type="nucleotide sequence ID" value="NZ_JRXE01000005.1"/>
</dbReference>
<evidence type="ECO:0000313" key="3">
    <source>
        <dbReference type="EMBL" id="KOC94473.1"/>
    </source>
</evidence>
<dbReference type="OrthoDB" id="6522847at2"/>
<name>A0A0L7TGF7_9GAMM</name>
<evidence type="ECO:0000256" key="1">
    <source>
        <dbReference type="SAM" id="MobiDB-lite"/>
    </source>
</evidence>
<feature type="compositionally biased region" description="Basic and acidic residues" evidence="1">
    <location>
        <begin position="103"/>
        <end position="112"/>
    </location>
</feature>
<dbReference type="Proteomes" id="UP000037088">
    <property type="component" value="Unassembled WGS sequence"/>
</dbReference>
<organism evidence="3 4">
    <name type="scientific">Winslowiella iniecta</name>
    <dbReference type="NCBI Taxonomy" id="1560201"/>
    <lineage>
        <taxon>Bacteria</taxon>
        <taxon>Pseudomonadati</taxon>
        <taxon>Pseudomonadota</taxon>
        <taxon>Gammaproteobacteria</taxon>
        <taxon>Enterobacterales</taxon>
        <taxon>Erwiniaceae</taxon>
        <taxon>Winslowiella</taxon>
    </lineage>
</organism>
<proteinExistence type="predicted"/>
<dbReference type="EMBL" id="JRXF01000005">
    <property type="protein sequence ID" value="KOC94473.1"/>
    <property type="molecule type" value="Genomic_DNA"/>
</dbReference>
<dbReference type="EMBL" id="JRXE01000005">
    <property type="protein sequence ID" value="KOC91575.1"/>
    <property type="molecule type" value="Genomic_DNA"/>
</dbReference>
<evidence type="ECO:0000313" key="5">
    <source>
        <dbReference type="Proteomes" id="UP000037088"/>
    </source>
</evidence>
<evidence type="ECO:0000313" key="4">
    <source>
        <dbReference type="Proteomes" id="UP000036851"/>
    </source>
</evidence>
<protein>
    <submittedName>
        <fullName evidence="3">Uncharacterized protein</fullName>
    </submittedName>
</protein>
<reference evidence="4 5" key="1">
    <citation type="journal article" date="2015" name="Int. J. Syst. Evol. Microbiol.">
        <title>Erwinia iniecta sp. nov., isolated from Russian wheat aphids (Diuraphis noxia).</title>
        <authorList>
            <person name="Campillo T."/>
            <person name="Luna E."/>
            <person name="Portier P."/>
            <person name="Fischer-Le Saux M."/>
            <person name="Lapitan N."/>
            <person name="Tisserat N.A."/>
            <person name="Leach J.E."/>
        </authorList>
    </citation>
    <scope>NUCLEOTIDE SEQUENCE [LARGE SCALE GENOMIC DNA]</scope>
    <source>
        <strain evidence="2 5">B120</strain>
        <strain evidence="3 4">B149</strain>
    </source>
</reference>
<feature type="region of interest" description="Disordered" evidence="1">
    <location>
        <begin position="74"/>
        <end position="112"/>
    </location>
</feature>
<gene>
    <name evidence="2" type="ORF">NG42_04860</name>
    <name evidence="3" type="ORF">NG43_04640</name>
</gene>
<comment type="caution">
    <text evidence="3">The sequence shown here is derived from an EMBL/GenBank/DDBJ whole genome shotgun (WGS) entry which is preliminary data.</text>
</comment>
<dbReference type="Proteomes" id="UP000036851">
    <property type="component" value="Unassembled WGS sequence"/>
</dbReference>
<accession>A0A0L7TGF7</accession>
<evidence type="ECO:0000313" key="2">
    <source>
        <dbReference type="EMBL" id="KOC91575.1"/>
    </source>
</evidence>